<keyword evidence="1" id="KW-0812">Transmembrane</keyword>
<dbReference type="EMBL" id="FTPD01000010">
    <property type="protein sequence ID" value="SIT54782.1"/>
    <property type="molecule type" value="Genomic_DNA"/>
</dbReference>
<keyword evidence="3" id="KW-1185">Reference proteome</keyword>
<feature type="transmembrane region" description="Helical" evidence="1">
    <location>
        <begin position="79"/>
        <end position="98"/>
    </location>
</feature>
<accession>A0A1R3V4E2</accession>
<evidence type="ECO:0000313" key="3">
    <source>
        <dbReference type="Proteomes" id="UP000188388"/>
    </source>
</evidence>
<organism evidence="2 3">
    <name type="scientific">Mesorhizobium prunaredense</name>
    <dbReference type="NCBI Taxonomy" id="1631249"/>
    <lineage>
        <taxon>Bacteria</taxon>
        <taxon>Pseudomonadati</taxon>
        <taxon>Pseudomonadota</taxon>
        <taxon>Alphaproteobacteria</taxon>
        <taxon>Hyphomicrobiales</taxon>
        <taxon>Phyllobacteriaceae</taxon>
        <taxon>Mesorhizobium</taxon>
    </lineage>
</organism>
<dbReference type="STRING" id="1631249.BQ8794_180126"/>
<proteinExistence type="predicted"/>
<keyword evidence="1" id="KW-1133">Transmembrane helix</keyword>
<evidence type="ECO:0000256" key="1">
    <source>
        <dbReference type="SAM" id="Phobius"/>
    </source>
</evidence>
<name>A0A1R3V4E2_9HYPH</name>
<dbReference type="Proteomes" id="UP000188388">
    <property type="component" value="Unassembled WGS sequence"/>
</dbReference>
<protein>
    <submittedName>
        <fullName evidence="2">Uncharacterized protein</fullName>
    </submittedName>
</protein>
<evidence type="ECO:0000313" key="2">
    <source>
        <dbReference type="EMBL" id="SIT54782.1"/>
    </source>
</evidence>
<reference evidence="3" key="1">
    <citation type="submission" date="2017-01" db="EMBL/GenBank/DDBJ databases">
        <authorList>
            <person name="Brunel B."/>
        </authorList>
    </citation>
    <scope>NUCLEOTIDE SEQUENCE [LARGE SCALE GENOMIC DNA]</scope>
</reference>
<dbReference type="AlphaFoldDB" id="A0A1R3V4E2"/>
<sequence length="148" mass="16847">MKLGLDLTQEAVENLTTTCSPRSVAKFSGPEAWPSVFRRRVQMFKGRRFDQCLVLLCVRWCNPRWGWDVFPRFFFSEPALFGLGRMLPILASALGFLLDAARFRARFRLAAAVARLIPAAALHRADCASARHQQSRLSVSDYRCRRAV</sequence>
<keyword evidence="1" id="KW-0472">Membrane</keyword>
<gene>
    <name evidence="2" type="ORF">BQ8794_180126</name>
</gene>